<evidence type="ECO:0000256" key="1">
    <source>
        <dbReference type="ARBA" id="ARBA00004173"/>
    </source>
</evidence>
<evidence type="ECO:0000256" key="3">
    <source>
        <dbReference type="ARBA" id="ARBA00022748"/>
    </source>
</evidence>
<dbReference type="EMBL" id="MN942036">
    <property type="protein sequence ID" value="QOW39578.1"/>
    <property type="molecule type" value="Genomic_DNA"/>
</dbReference>
<keyword evidence="5" id="KW-1133">Transmembrane helix</keyword>
<dbReference type="GeneID" id="63379140"/>
<feature type="domain" description="Cytochrome c assembly protein" evidence="6">
    <location>
        <begin position="203"/>
        <end position="510"/>
    </location>
</feature>
<keyword evidence="4 7" id="KW-0496">Mitochondrion</keyword>
<feature type="transmembrane region" description="Helical" evidence="5">
    <location>
        <begin position="427"/>
        <end position="447"/>
    </location>
</feature>
<gene>
    <name evidence="7" type="primary">ccmFN</name>
</gene>
<dbReference type="GO" id="GO:0017004">
    <property type="term" value="P:cytochrome complex assembly"/>
    <property type="evidence" value="ECO:0007669"/>
    <property type="project" value="UniProtKB-KW"/>
</dbReference>
<dbReference type="AlphaFoldDB" id="A0A7S7AB61"/>
<evidence type="ECO:0000256" key="5">
    <source>
        <dbReference type="SAM" id="Phobius"/>
    </source>
</evidence>
<feature type="transmembrane region" description="Helical" evidence="5">
    <location>
        <begin position="525"/>
        <end position="544"/>
    </location>
</feature>
<reference evidence="7" key="1">
    <citation type="journal article" date="2020" name="Mitochondrial DNA Part B Resour">
        <title>The complete mitochondrial genome of a moss Korea Climacium dendroides (Hedw.) F. Weber &amp; D. Mohr.</title>
        <authorList>
            <person name="Choi Y."/>
            <person name="Han Y.-D."/>
            <person name="Moon J.C."/>
            <person name="Yoon Y.-J."/>
        </authorList>
    </citation>
    <scope>NUCLEOTIDE SEQUENCE</scope>
    <source>
        <strain evidence="7">A</strain>
    </source>
</reference>
<feature type="transmembrane region" description="Helical" evidence="5">
    <location>
        <begin position="467"/>
        <end position="485"/>
    </location>
</feature>
<dbReference type="RefSeq" id="YP_010033070.1">
    <property type="nucleotide sequence ID" value="NC_053886.1"/>
</dbReference>
<dbReference type="PRINTS" id="PR01412">
    <property type="entry name" value="CCBSBIOGNSIS"/>
</dbReference>
<feature type="transmembrane region" description="Helical" evidence="5">
    <location>
        <begin position="201"/>
        <end position="221"/>
    </location>
</feature>
<feature type="transmembrane region" description="Helical" evidence="5">
    <location>
        <begin position="497"/>
        <end position="519"/>
    </location>
</feature>
<accession>A0A7S7AB61</accession>
<name>A0A7S7AB61_9BRYO</name>
<evidence type="ECO:0000256" key="2">
    <source>
        <dbReference type="ARBA" id="ARBA00009186"/>
    </source>
</evidence>
<dbReference type="InterPro" id="IPR003567">
    <property type="entry name" value="Cyt_c_biogenesis"/>
</dbReference>
<dbReference type="PANTHER" id="PTHR43653">
    <property type="entry name" value="CYTOCHROME C ASSEMBLY PROTEIN-RELATED"/>
    <property type="match status" value="1"/>
</dbReference>
<dbReference type="GO" id="GO:0015232">
    <property type="term" value="F:heme transmembrane transporter activity"/>
    <property type="evidence" value="ECO:0007669"/>
    <property type="project" value="InterPro"/>
</dbReference>
<dbReference type="GO" id="GO:0016020">
    <property type="term" value="C:membrane"/>
    <property type="evidence" value="ECO:0007669"/>
    <property type="project" value="InterPro"/>
</dbReference>
<dbReference type="GO" id="GO:0020037">
    <property type="term" value="F:heme binding"/>
    <property type="evidence" value="ECO:0007669"/>
    <property type="project" value="InterPro"/>
</dbReference>
<keyword evidence="5" id="KW-0812">Transmembrane</keyword>
<feature type="transmembrane region" description="Helical" evidence="5">
    <location>
        <begin position="6"/>
        <end position="22"/>
    </location>
</feature>
<dbReference type="PANTHER" id="PTHR43653:SF1">
    <property type="entry name" value="CYTOCHROME C-TYPE BIOGENESIS PROTEIN CCMF"/>
    <property type="match status" value="1"/>
</dbReference>
<proteinExistence type="inferred from homology"/>
<feature type="transmembrane region" description="Helical" evidence="5">
    <location>
        <begin position="233"/>
        <end position="253"/>
    </location>
</feature>
<evidence type="ECO:0000256" key="4">
    <source>
        <dbReference type="ARBA" id="ARBA00023128"/>
    </source>
</evidence>
<dbReference type="InterPro" id="IPR002541">
    <property type="entry name" value="Cyt_c_assembly"/>
</dbReference>
<feature type="transmembrane region" description="Helical" evidence="5">
    <location>
        <begin position="80"/>
        <end position="98"/>
    </location>
</feature>
<keyword evidence="3" id="KW-0201">Cytochrome c-type biogenesis</keyword>
<dbReference type="Pfam" id="PF01578">
    <property type="entry name" value="Cytochrom_C_asm"/>
    <property type="match status" value="1"/>
</dbReference>
<evidence type="ECO:0000259" key="6">
    <source>
        <dbReference type="Pfam" id="PF01578"/>
    </source>
</evidence>
<dbReference type="GO" id="GO:0005739">
    <property type="term" value="C:mitochondrion"/>
    <property type="evidence" value="ECO:0007669"/>
    <property type="project" value="UniProtKB-SubCell"/>
</dbReference>
<geneLocation type="mitochondrion" evidence="7"/>
<feature type="transmembrane region" description="Helical" evidence="5">
    <location>
        <begin position="29"/>
        <end position="48"/>
    </location>
</feature>
<evidence type="ECO:0000313" key="7">
    <source>
        <dbReference type="EMBL" id="QOW39578.1"/>
    </source>
</evidence>
<protein>
    <submittedName>
        <fullName evidence="7">Cytochrome c biogenesis factor N</fullName>
    </submittedName>
</protein>
<dbReference type="InterPro" id="IPR003569">
    <property type="entry name" value="Cyt_c_biogenesis_plant"/>
</dbReference>
<keyword evidence="5" id="KW-0472">Membrane</keyword>
<comment type="subcellular location">
    <subcellularLocation>
        <location evidence="1">Mitochondrion</location>
    </subcellularLocation>
</comment>
<dbReference type="PRINTS" id="PR01410">
    <property type="entry name" value="CCBIOGENESIS"/>
</dbReference>
<organism evidence="7">
    <name type="scientific">Climacium dendroides</name>
    <dbReference type="NCBI Taxonomy" id="70131"/>
    <lineage>
        <taxon>Eukaryota</taxon>
        <taxon>Viridiplantae</taxon>
        <taxon>Streptophyta</taxon>
        <taxon>Embryophyta</taxon>
        <taxon>Bryophyta</taxon>
        <taxon>Bryophytina</taxon>
        <taxon>Bryopsida</taxon>
        <taxon>Bryidae</taxon>
        <taxon>Hypnanae</taxon>
        <taxon>Hypnales</taxon>
        <taxon>Climaciaceae</taxon>
        <taxon>Climacium</taxon>
    </lineage>
</organism>
<comment type="similarity">
    <text evidence="2">Belongs to the CcmF/CycK/Ccl1/NrfE/CcsA family.</text>
</comment>
<sequence>MYNELGHYFLVLSIFVALTYDKRPAAISLYFLFFTISFFGISFCYISSDFFNYNVFTNSNANAPLFYKISGTWSNHEGSLLLWCWILSFYGFFLGHRVRPCNVSKRGRSKNLFFFRRPLVAFRSASFIKKENKQFRHHLLQNLFGTINHKSSLEGQSKAASSGIVQEPSDRRLKDGADAEENKRPIRLEKWKELKKKKSRFFFLLYALCNNLDSLFLAQNANNKVSFIDERRIYMGIAFFFSIFLLASSNPFVRISFVCTKSLAELNPVLQDPILAIHPPCIYAGYVASAIGFCSCPAKIMNGISALYLPMRRESKAEIVDAFFRITNELITQENAKKILKNLFENTCSLHPSFAFISLRNRSLLGLRHLVSPSSLRSKERLNLTESQWTKRVVRKANTAFLYFGWTRSANEVVSGPQYHGWKQIQIWILTCWCFLTVGILLGSWWAYHELGWGGWWFWDPVENASFMPWLLATACIHSVIFPKLNYWTLFLNMVTFLCRVLGTFFVRSGLLTSVHSFATDSTRGIFLWFFFLNITIISLMFFFQMKRQSSTRLVGALFDLSSNQSLRAPKPVNQILWYSRRSTLFVHWRQSTRLLKLMEDEEGHDKLIVYKTRKIHKEKKLFFSGQREKKLAPFRIHTVKPLAFLSFVMRRLRAFQELWLRR</sequence>
<dbReference type="PIRSF" id="PIRSF005240">
    <property type="entry name" value="Cytc_biog_CcbS"/>
    <property type="match status" value="1"/>
</dbReference>